<name>A0AAQ1MAS2_9FIRM</name>
<proteinExistence type="predicted"/>
<dbReference type="RefSeq" id="WP_021658799.1">
    <property type="nucleotide sequence ID" value="NZ_FQVY01000001.1"/>
</dbReference>
<dbReference type="SUPFAM" id="SSF54427">
    <property type="entry name" value="NTF2-like"/>
    <property type="match status" value="1"/>
</dbReference>
<dbReference type="InterPro" id="IPR032710">
    <property type="entry name" value="NTF2-like_dom_sf"/>
</dbReference>
<sequence>MKKFISTALVVVLCLALTGCGNKDEKAIQEVVNGYFAAFQAGDLSGAKDFCDDDLSDHTTMVLSAEVMEGFVTDQFGDVFRSEAEQFGKDTIAKFVKEYKLDSLSIEKGKAVATLSVKMLDLGQLPMDNTALVQELGNQYTEDHMYELIAVMQTQGEAAMKKKLYDGVAPLLFQKMGESVDKIKAVDYTFEVKLEKQNDRWVITQLSR</sequence>
<gene>
    <name evidence="1" type="ORF">SAMN05444424_0075</name>
</gene>
<organism evidence="1 2">
    <name type="scientific">Bittarella massiliensis</name>
    <name type="common">ex Durand et al. 2017</name>
    <dbReference type="NCBI Taxonomy" id="1720313"/>
    <lineage>
        <taxon>Bacteria</taxon>
        <taxon>Bacillati</taxon>
        <taxon>Bacillota</taxon>
        <taxon>Clostridia</taxon>
        <taxon>Eubacteriales</taxon>
        <taxon>Oscillospiraceae</taxon>
        <taxon>Bittarella (ex Durand et al. 2017)</taxon>
    </lineage>
</organism>
<dbReference type="PROSITE" id="PS51257">
    <property type="entry name" value="PROKAR_LIPOPROTEIN"/>
    <property type="match status" value="1"/>
</dbReference>
<protein>
    <submittedName>
        <fullName evidence="1">Uncharacterized protein</fullName>
    </submittedName>
</protein>
<accession>A0AAQ1MAS2</accession>
<reference evidence="2" key="1">
    <citation type="submission" date="2016-11" db="EMBL/GenBank/DDBJ databases">
        <authorList>
            <person name="Jaros S."/>
            <person name="Januszkiewicz K."/>
            <person name="Wedrychowicz H."/>
        </authorList>
    </citation>
    <scope>NUCLEOTIDE SEQUENCE [LARGE SCALE GENOMIC DNA]</scope>
    <source>
        <strain evidence="2">DSM 4029</strain>
    </source>
</reference>
<dbReference type="Proteomes" id="UP000184089">
    <property type="component" value="Unassembled WGS sequence"/>
</dbReference>
<comment type="caution">
    <text evidence="1">The sequence shown here is derived from an EMBL/GenBank/DDBJ whole genome shotgun (WGS) entry which is preliminary data.</text>
</comment>
<dbReference type="EMBL" id="FQVY01000001">
    <property type="protein sequence ID" value="SHF61675.1"/>
    <property type="molecule type" value="Genomic_DNA"/>
</dbReference>
<dbReference type="AlphaFoldDB" id="A0AAQ1MAS2"/>
<evidence type="ECO:0000313" key="2">
    <source>
        <dbReference type="Proteomes" id="UP000184089"/>
    </source>
</evidence>
<evidence type="ECO:0000313" key="1">
    <source>
        <dbReference type="EMBL" id="SHF61675.1"/>
    </source>
</evidence>